<evidence type="ECO:0000256" key="1">
    <source>
        <dbReference type="ARBA" id="ARBA00022679"/>
    </source>
</evidence>
<protein>
    <submittedName>
        <fullName evidence="4">SET domain-containing protein</fullName>
    </submittedName>
</protein>
<dbReference type="Proteomes" id="UP000722989">
    <property type="component" value="Unassembled WGS sequence"/>
</dbReference>
<dbReference type="InterPro" id="IPR001214">
    <property type="entry name" value="SET_dom"/>
</dbReference>
<reference evidence="4 5" key="1">
    <citation type="submission" date="2020-03" db="EMBL/GenBank/DDBJ databases">
        <title>WGS of the type strain of Planosporangium spp.</title>
        <authorList>
            <person name="Thawai C."/>
        </authorList>
    </citation>
    <scope>NUCLEOTIDE SEQUENCE [LARGE SCALE GENOMIC DNA]</scope>
    <source>
        <strain evidence="4 5">TBRC 5610</strain>
    </source>
</reference>
<dbReference type="PANTHER" id="PTHR12350">
    <property type="entry name" value="HISTONE-LYSINE N-METHYLTRANSFERASE-RELATED"/>
    <property type="match status" value="1"/>
</dbReference>
<evidence type="ECO:0000313" key="5">
    <source>
        <dbReference type="Proteomes" id="UP000722989"/>
    </source>
</evidence>
<feature type="domain" description="Post-SET" evidence="3">
    <location>
        <begin position="117"/>
        <end position="133"/>
    </location>
</feature>
<sequence length="176" mass="19883">MSRTDGSSRAGVVRSSREYSLVVTQPVDAGGHLFAIDGELTDTPNRYTVQVGHALHVDLPESYGLELILDRFFWRFMNHSCEPTAVVRGREVLALKPLQPWQEITFHYNTTEYQMAEPFDCRCGSSRCEGTIQGFRYLSRSERERLRPWLSAHLLAILDGRVAEPAAAAAEEPLCR</sequence>
<comment type="caution">
    <text evidence="4">The sequence shown here is derived from an EMBL/GenBank/DDBJ whole genome shotgun (WGS) entry which is preliminary data.</text>
</comment>
<dbReference type="Pfam" id="PF00856">
    <property type="entry name" value="SET"/>
    <property type="match status" value="1"/>
</dbReference>
<accession>A0ABX0Y1V6</accession>
<evidence type="ECO:0000313" key="4">
    <source>
        <dbReference type="EMBL" id="NJC72328.1"/>
    </source>
</evidence>
<evidence type="ECO:0000256" key="2">
    <source>
        <dbReference type="ARBA" id="ARBA00022691"/>
    </source>
</evidence>
<dbReference type="PROSITE" id="PS50868">
    <property type="entry name" value="POST_SET"/>
    <property type="match status" value="1"/>
</dbReference>
<dbReference type="InterPro" id="IPR003616">
    <property type="entry name" value="Post-SET_dom"/>
</dbReference>
<dbReference type="InterPro" id="IPR046341">
    <property type="entry name" value="SET_dom_sf"/>
</dbReference>
<organism evidence="4 5">
    <name type="scientific">Planosporangium thailandense</name>
    <dbReference type="NCBI Taxonomy" id="765197"/>
    <lineage>
        <taxon>Bacteria</taxon>
        <taxon>Bacillati</taxon>
        <taxon>Actinomycetota</taxon>
        <taxon>Actinomycetes</taxon>
        <taxon>Micromonosporales</taxon>
        <taxon>Micromonosporaceae</taxon>
        <taxon>Planosporangium</taxon>
    </lineage>
</organism>
<keyword evidence="1" id="KW-0808">Transferase</keyword>
<dbReference type="InterPro" id="IPR053201">
    <property type="entry name" value="Flavunoidine_N-MTase"/>
</dbReference>
<keyword evidence="2" id="KW-0949">S-adenosyl-L-methionine</keyword>
<gene>
    <name evidence="4" type="ORF">HC031_21790</name>
</gene>
<evidence type="ECO:0000259" key="3">
    <source>
        <dbReference type="PROSITE" id="PS50868"/>
    </source>
</evidence>
<dbReference type="EMBL" id="JAATVY010000017">
    <property type="protein sequence ID" value="NJC72328.1"/>
    <property type="molecule type" value="Genomic_DNA"/>
</dbReference>
<name>A0ABX0Y1V6_9ACTN</name>
<keyword evidence="5" id="KW-1185">Reference proteome</keyword>
<dbReference type="Gene3D" id="2.170.270.10">
    <property type="entry name" value="SET domain"/>
    <property type="match status" value="1"/>
</dbReference>
<dbReference type="PANTHER" id="PTHR12350:SF19">
    <property type="entry name" value="SET DOMAIN-CONTAINING PROTEIN"/>
    <property type="match status" value="1"/>
</dbReference>
<dbReference type="SUPFAM" id="SSF82199">
    <property type="entry name" value="SET domain"/>
    <property type="match status" value="1"/>
</dbReference>
<proteinExistence type="predicted"/>